<keyword evidence="11" id="KW-1185">Reference proteome</keyword>
<keyword evidence="1" id="KW-0963">Cytoplasm</keyword>
<evidence type="ECO:0000256" key="9">
    <source>
        <dbReference type="ARBA" id="ARBA00023264"/>
    </source>
</evidence>
<dbReference type="InterPro" id="IPR016205">
    <property type="entry name" value="Glycerol_DH"/>
</dbReference>
<dbReference type="GO" id="GO:0046872">
    <property type="term" value="F:metal ion binding"/>
    <property type="evidence" value="ECO:0007669"/>
    <property type="project" value="UniProtKB-KW"/>
</dbReference>
<dbReference type="GO" id="GO:0016614">
    <property type="term" value="F:oxidoreductase activity, acting on CH-OH group of donors"/>
    <property type="evidence" value="ECO:0007669"/>
    <property type="project" value="InterPro"/>
</dbReference>
<accession>A0A0F3NNV4</accession>
<name>A0A0F3NNV4_9RICK</name>
<organism evidence="10 11">
    <name type="scientific">Candidatus Neoehrlichia procyonis str. RAC413</name>
    <dbReference type="NCBI Taxonomy" id="1359163"/>
    <lineage>
        <taxon>Bacteria</taxon>
        <taxon>Pseudomonadati</taxon>
        <taxon>Pseudomonadota</taxon>
        <taxon>Alphaproteobacteria</taxon>
        <taxon>Rickettsiales</taxon>
        <taxon>Anaplasmataceae</taxon>
        <taxon>Candidatus Neoehrlichia</taxon>
    </lineage>
</organism>
<dbReference type="InterPro" id="IPR032837">
    <property type="entry name" value="G1PDH"/>
</dbReference>
<dbReference type="AlphaFoldDB" id="A0A0F3NNV4"/>
<evidence type="ECO:0000256" key="5">
    <source>
        <dbReference type="ARBA" id="ARBA00023002"/>
    </source>
</evidence>
<evidence type="ECO:0000256" key="6">
    <source>
        <dbReference type="ARBA" id="ARBA00023027"/>
    </source>
</evidence>
<keyword evidence="6" id="KW-0520">NAD</keyword>
<evidence type="ECO:0000256" key="4">
    <source>
        <dbReference type="ARBA" id="ARBA00022857"/>
    </source>
</evidence>
<evidence type="ECO:0000256" key="3">
    <source>
        <dbReference type="ARBA" id="ARBA00022723"/>
    </source>
</evidence>
<dbReference type="SUPFAM" id="SSF56796">
    <property type="entry name" value="Dehydroquinate synthase-like"/>
    <property type="match status" value="1"/>
</dbReference>
<proteinExistence type="predicted"/>
<evidence type="ECO:0000256" key="8">
    <source>
        <dbReference type="ARBA" id="ARBA00023209"/>
    </source>
</evidence>
<gene>
    <name evidence="10" type="ORF">NLO413_0844</name>
</gene>
<keyword evidence="5" id="KW-0560">Oxidoreductase</keyword>
<dbReference type="Proteomes" id="UP000033562">
    <property type="component" value="Unassembled WGS sequence"/>
</dbReference>
<evidence type="ECO:0000313" key="10">
    <source>
        <dbReference type="EMBL" id="KJV69451.1"/>
    </source>
</evidence>
<dbReference type="Gene3D" id="1.20.1090.10">
    <property type="entry name" value="Dehydroquinate synthase-like - alpha domain"/>
    <property type="match status" value="1"/>
</dbReference>
<dbReference type="GO" id="GO:0008654">
    <property type="term" value="P:phospholipid biosynthetic process"/>
    <property type="evidence" value="ECO:0007669"/>
    <property type="project" value="UniProtKB-KW"/>
</dbReference>
<keyword evidence="3" id="KW-0479">Metal-binding</keyword>
<keyword evidence="8" id="KW-0594">Phospholipid biosynthesis</keyword>
<keyword evidence="7" id="KW-0443">Lipid metabolism</keyword>
<comment type="caution">
    <text evidence="10">The sequence shown here is derived from an EMBL/GenBank/DDBJ whole genome shotgun (WGS) entry which is preliminary data.</text>
</comment>
<dbReference type="GO" id="GO:0005829">
    <property type="term" value="C:cytosol"/>
    <property type="evidence" value="ECO:0007669"/>
    <property type="project" value="TreeGrafter"/>
</dbReference>
<keyword evidence="9" id="KW-1208">Phospholipid metabolism</keyword>
<evidence type="ECO:0000256" key="7">
    <source>
        <dbReference type="ARBA" id="ARBA00023098"/>
    </source>
</evidence>
<sequence>MDVVKNVINIIHIDKNLISHFCDIIKFHSHNSFVVADINTANILDKRVFDMFNHYIIPGRFCASETLVDLIVKKAKGFDLIVAFGSGTINDICKYASYIENKDYIVFPTAPSMNGYTSLNASIIMNNGRKYSFNAHLPKAIYIDVDVIVNSPKRLIVSGFADFICRSTVQADWLVSHFLLGSDYTELPFTISKESEDELIDSYLGLVYNDKSTVMTLMQALILSGIGMLIVKSSKSASQGEHMIASSIELLDPNNHLLHGEMIGVSMMIMSRLQHKILNILPEINATVVNKDDIIACFGNKHVEDFWCILSNKMINHAKAEMLNEVIREKWNDIVNLISKNVLNPNFIEKMFLEIECPHNIKHTNWNVTNYRQVANLAFVTRDRFTFLDIAHHMGISVV</sequence>
<protein>
    <submittedName>
        <fullName evidence="10">Iron-containing alcohol dehydrogenase family protein</fullName>
    </submittedName>
</protein>
<dbReference type="PANTHER" id="PTHR43616:SF5">
    <property type="entry name" value="GLYCEROL DEHYDROGENASE 1"/>
    <property type="match status" value="1"/>
</dbReference>
<dbReference type="PANTHER" id="PTHR43616">
    <property type="entry name" value="GLYCEROL DEHYDROGENASE"/>
    <property type="match status" value="1"/>
</dbReference>
<reference evidence="10 11" key="1">
    <citation type="submission" date="2015-02" db="EMBL/GenBank/DDBJ databases">
        <title>Genome Sequencing of Rickettsiales.</title>
        <authorList>
            <person name="Daugherty S.C."/>
            <person name="Su Q."/>
            <person name="Abolude K."/>
            <person name="Beier-Sexton M."/>
            <person name="Carlyon J.A."/>
            <person name="Carter R."/>
            <person name="Day N.P."/>
            <person name="Dumler S.J."/>
            <person name="Dyachenko V."/>
            <person name="Godinez A."/>
            <person name="Kurtti T.J."/>
            <person name="Lichay M."/>
            <person name="Mullins K.E."/>
            <person name="Ott S."/>
            <person name="Pappas-Brown V."/>
            <person name="Paris D.H."/>
            <person name="Patel P."/>
            <person name="Richards A.L."/>
            <person name="Sadzewicz L."/>
            <person name="Sears K."/>
            <person name="Seidman D."/>
            <person name="Sengamalay N."/>
            <person name="Stenos J."/>
            <person name="Tallon L.J."/>
            <person name="Vincent G."/>
            <person name="Fraser C.M."/>
            <person name="Munderloh U."/>
            <person name="Dunning-Hotopp J.C."/>
        </authorList>
    </citation>
    <scope>NUCLEOTIDE SEQUENCE [LARGE SCALE GENOMIC DNA]</scope>
    <source>
        <strain evidence="10 11">RAC413</strain>
    </source>
</reference>
<dbReference type="STRING" id="1359163.NLO413_0844"/>
<dbReference type="Pfam" id="PF13685">
    <property type="entry name" value="Fe-ADH_2"/>
    <property type="match status" value="1"/>
</dbReference>
<dbReference type="EMBL" id="LANX01000001">
    <property type="protein sequence ID" value="KJV69451.1"/>
    <property type="molecule type" value="Genomic_DNA"/>
</dbReference>
<evidence type="ECO:0000313" key="11">
    <source>
        <dbReference type="Proteomes" id="UP000033562"/>
    </source>
</evidence>
<keyword evidence="2" id="KW-0444">Lipid biosynthesis</keyword>
<evidence type="ECO:0000256" key="2">
    <source>
        <dbReference type="ARBA" id="ARBA00022516"/>
    </source>
</evidence>
<dbReference type="PATRIC" id="fig|1359163.3.peg.815"/>
<evidence type="ECO:0000256" key="1">
    <source>
        <dbReference type="ARBA" id="ARBA00022490"/>
    </source>
</evidence>
<dbReference type="Gene3D" id="3.40.50.1970">
    <property type="match status" value="1"/>
</dbReference>
<keyword evidence="4" id="KW-0521">NADP</keyword>